<reference evidence="1" key="1">
    <citation type="submission" date="2014-09" db="EMBL/GenBank/DDBJ databases">
        <authorList>
            <person name="Magalhaes I.L.F."/>
            <person name="Oliveira U."/>
            <person name="Santos F.R."/>
            <person name="Vidigal T.H.D.A."/>
            <person name="Brescovit A.D."/>
            <person name="Santos A.J."/>
        </authorList>
    </citation>
    <scope>NUCLEOTIDE SEQUENCE</scope>
    <source>
        <tissue evidence="1">Shoot tissue taken approximately 20 cm above the soil surface</tissue>
    </source>
</reference>
<sequence>MPLPDGFHKGSPPTSPSGSLQLASLCCCVLLFRTDEFCYSGIVAHKIPAQSSMKCRAISI</sequence>
<proteinExistence type="predicted"/>
<evidence type="ECO:0000313" key="1">
    <source>
        <dbReference type="EMBL" id="JAD48632.1"/>
    </source>
</evidence>
<organism evidence="1">
    <name type="scientific">Arundo donax</name>
    <name type="common">Giant reed</name>
    <name type="synonym">Donax arundinaceus</name>
    <dbReference type="NCBI Taxonomy" id="35708"/>
    <lineage>
        <taxon>Eukaryota</taxon>
        <taxon>Viridiplantae</taxon>
        <taxon>Streptophyta</taxon>
        <taxon>Embryophyta</taxon>
        <taxon>Tracheophyta</taxon>
        <taxon>Spermatophyta</taxon>
        <taxon>Magnoliopsida</taxon>
        <taxon>Liliopsida</taxon>
        <taxon>Poales</taxon>
        <taxon>Poaceae</taxon>
        <taxon>PACMAD clade</taxon>
        <taxon>Arundinoideae</taxon>
        <taxon>Arundineae</taxon>
        <taxon>Arundo</taxon>
    </lineage>
</organism>
<dbReference type="AlphaFoldDB" id="A0A0A9ANK6"/>
<dbReference type="EMBL" id="GBRH01249263">
    <property type="protein sequence ID" value="JAD48632.1"/>
    <property type="molecule type" value="Transcribed_RNA"/>
</dbReference>
<protein>
    <submittedName>
        <fullName evidence="1">Uncharacterized protein</fullName>
    </submittedName>
</protein>
<reference evidence="1" key="2">
    <citation type="journal article" date="2015" name="Data Brief">
        <title>Shoot transcriptome of the giant reed, Arundo donax.</title>
        <authorList>
            <person name="Barrero R.A."/>
            <person name="Guerrero F.D."/>
            <person name="Moolhuijzen P."/>
            <person name="Goolsby J.A."/>
            <person name="Tidwell J."/>
            <person name="Bellgard S.E."/>
            <person name="Bellgard M.I."/>
        </authorList>
    </citation>
    <scope>NUCLEOTIDE SEQUENCE</scope>
    <source>
        <tissue evidence="1">Shoot tissue taken approximately 20 cm above the soil surface</tissue>
    </source>
</reference>
<name>A0A0A9ANK6_ARUDO</name>
<accession>A0A0A9ANK6</accession>